<evidence type="ECO:0000256" key="17">
    <source>
        <dbReference type="SAM" id="MobiDB-lite"/>
    </source>
</evidence>
<evidence type="ECO:0000256" key="7">
    <source>
        <dbReference type="ARBA" id="ARBA00022839"/>
    </source>
</evidence>
<keyword evidence="6 15" id="KW-0347">Helicase</keyword>
<evidence type="ECO:0000256" key="9">
    <source>
        <dbReference type="ARBA" id="ARBA00022842"/>
    </source>
</evidence>
<sequence>MDETNTHALRDKTRRQSTSKAAQEAALNLSPDTIPLHGIHLIEASAGTGKTFNITRIYLRLLLERELSVQQILVMTFTEAATEEIKGRVADYIDEVLAQWHSPTDPMLQAMQTRVSKIRGEQLLNIARLEIDDASIFTIHGFCQRLLAQFASSFQYNTEALIQTTTEAFYTQAITDALLLWRQDTPFFEQLEEAKLHTPAGLYTRFYAVFNKHTHLRVVNLEDIASGLMKTLVQAWQDAEDTRETLSQFFRENRTDFYLGLADKPANKEKIDKEVDEALAWLALPSPCSSFEMVFDNDDSQSEFFATLCQALESEKEANVDKLFVAKGFLILTSAGRKKKYTPEFADKLTMQSEAVQRIFSQAYTVNGKKIFKGLGKLGLYQLLAPKLLAIKEKVNVELDRQGLLSFDQMISKVAEGLCKQDNRENLLRKIRNTYPVALVDEFQDTDDNQYAILDALYGRKKYQTDSAFSSASSQLGATEGTDGNNLTLAAKDLALYMIGDPKQAIYGFRGGDVFTYLSAKHDADYLWSMDTNWRSTQGMVKAYNALFSNSLNGDTPPAIHNTKAEIQSSNNDSKFSFGIDYVPVKASPSAKAASVALYNAQTEQAQTTALHFAIADVPETAKNKDQEYQQIQLIIQWMIKEIIDLLEHYVFRPVSNDEPSQHSQVSTNEPVRARDIAILVRTGHEANLIRSAFAKAGLKSVYLSERTALFESIQAKHLFYVLDAINTLNDMTKTRAALATGVLLPNDAGIKVQALFEDEDHPNWQVVYKLMAEYKQRWWQEGVFSLVNGIVRTNVVPILDAERVMTNFMHLAEELASVAVIQHTPKAQLLWLQKQISGKDANTSEIRLESDQALIKIITQHKSKGLEYPIVFVPFANAGAPSLNLETLVYHNKEGRLTTQLGFSNDAYTRAFKEEQAERMRLLYVAVTRSTHRCYLGMLCAQASMDSALHKALGLNNSGDTQRDIELKASPWDMLAKAIRCELKAVMDVVCIHQVLEQNSSQYMPERQLPDLTFKKVSVAPPETWALRSFSAIAQAHSDTSGVQSLSRDLEDPAVIKQASTNYTPQSPMLRFSLTPGADAGNLLHDLLELTDFSSPDFAHSWQSLAHKYSWFDETQKDALFEWLQACLQTPIMENGLCLKDLAFEQTLRESNFFFPLDGLSVTKLNAIITEHRKTLSEYWQLPYMPLNLAGNIPLHGLMQGFIDLIFEHEGRYYLVDYKSSFLGDRFSDYDNAQLFSHMQSHYYDLQYHIYAVALHRLLKQKIQDYSYNKHFGGVMYLYLRGMTNEQINCAKNGVYYVPPEQIDIMELDDLLGKA</sequence>
<dbReference type="InterPro" id="IPR014016">
    <property type="entry name" value="UvrD-like_ATP-bd"/>
</dbReference>
<reference evidence="21" key="1">
    <citation type="journal article" date="2019" name="Int. J. Syst. Evol. Microbiol.">
        <title>The Global Catalogue of Microorganisms (GCM) 10K type strain sequencing project: providing services to taxonomists for standard genome sequencing and annotation.</title>
        <authorList>
            <consortium name="The Broad Institute Genomics Platform"/>
            <consortium name="The Broad Institute Genome Sequencing Center for Infectious Disease"/>
            <person name="Wu L."/>
            <person name="Ma J."/>
        </authorList>
    </citation>
    <scope>NUCLEOTIDE SEQUENCE [LARGE SCALE GENOMIC DNA]</scope>
    <source>
        <strain evidence="21">KCTC 52473</strain>
    </source>
</reference>
<dbReference type="Gene3D" id="1.10.486.10">
    <property type="entry name" value="PCRA, domain 4"/>
    <property type="match status" value="1"/>
</dbReference>
<dbReference type="Pfam" id="PF13361">
    <property type="entry name" value="UvrD_C"/>
    <property type="match status" value="1"/>
</dbReference>
<evidence type="ECO:0000256" key="13">
    <source>
        <dbReference type="ARBA" id="ARBA00034617"/>
    </source>
</evidence>
<dbReference type="EMBL" id="JBHRSW010000004">
    <property type="protein sequence ID" value="MFC3120246.1"/>
    <property type="molecule type" value="Genomic_DNA"/>
</dbReference>
<keyword evidence="2 15" id="KW-0479">Metal-binding</keyword>
<comment type="catalytic activity">
    <reaction evidence="13 15">
        <text>Couples ATP hydrolysis with the unwinding of duplex DNA by translocating in the 3'-5' direction.</text>
        <dbReference type="EC" id="5.6.2.4"/>
    </reaction>
</comment>
<keyword evidence="1 15" id="KW-0540">Nuclease</keyword>
<keyword evidence="10 15" id="KW-0238">DNA-binding</keyword>
<evidence type="ECO:0000256" key="11">
    <source>
        <dbReference type="ARBA" id="ARBA00023204"/>
    </source>
</evidence>
<feature type="region of interest" description="Disordered" evidence="17">
    <location>
        <begin position="1"/>
        <end position="24"/>
    </location>
</feature>
<dbReference type="InterPro" id="IPR011604">
    <property type="entry name" value="PDDEXK-like_dom_sf"/>
</dbReference>
<feature type="domain" description="UvrD-like helicase C-terminal" evidence="19">
    <location>
        <begin position="588"/>
        <end position="866"/>
    </location>
</feature>
<feature type="region of interest" description="Nuclease activity, interacts with RecD and RecA" evidence="15">
    <location>
        <begin position="1025"/>
        <end position="1316"/>
    </location>
</feature>
<keyword evidence="11 15" id="KW-0234">DNA repair</keyword>
<dbReference type="Gene3D" id="1.10.3170.10">
    <property type="entry name" value="Recbcd, chain B, domain 2"/>
    <property type="match status" value="1"/>
</dbReference>
<comment type="catalytic activity">
    <reaction evidence="15">
        <text>Exonucleolytic cleavage (in the presence of ATP) in either 5'- to 3'- or 3'- to 5'-direction to yield 5'-phosphooligonucleotides.</text>
        <dbReference type="EC" id="3.1.11.5"/>
    </reaction>
</comment>
<dbReference type="SUPFAM" id="SSF52540">
    <property type="entry name" value="P-loop containing nucleoside triphosphate hydrolases"/>
    <property type="match status" value="1"/>
</dbReference>
<feature type="binding site" evidence="16">
    <location>
        <begin position="44"/>
        <end position="51"/>
    </location>
    <ligand>
        <name>ATP</name>
        <dbReference type="ChEBI" id="CHEBI:30616"/>
    </ligand>
</feature>
<evidence type="ECO:0000256" key="1">
    <source>
        <dbReference type="ARBA" id="ARBA00022722"/>
    </source>
</evidence>
<dbReference type="Gene3D" id="3.40.50.300">
    <property type="entry name" value="P-loop containing nucleotide triphosphate hydrolases"/>
    <property type="match status" value="2"/>
</dbReference>
<dbReference type="CDD" id="cd22352">
    <property type="entry name" value="RecB_C-like"/>
    <property type="match status" value="1"/>
</dbReference>
<dbReference type="PANTHER" id="PTHR11070">
    <property type="entry name" value="UVRD / RECB / PCRA DNA HELICASE FAMILY MEMBER"/>
    <property type="match status" value="1"/>
</dbReference>
<dbReference type="InterPro" id="IPR014017">
    <property type="entry name" value="DNA_helicase_UvrD-like_C"/>
</dbReference>
<evidence type="ECO:0000256" key="5">
    <source>
        <dbReference type="ARBA" id="ARBA00022801"/>
    </source>
</evidence>
<gene>
    <name evidence="15 20" type="primary">recB</name>
    <name evidence="20" type="ORF">ACFOHL_01265</name>
</gene>
<dbReference type="InterPro" id="IPR004586">
    <property type="entry name" value="RecB"/>
</dbReference>
<dbReference type="PROSITE" id="PS51217">
    <property type="entry name" value="UVRD_HELICASE_CTER"/>
    <property type="match status" value="1"/>
</dbReference>
<feature type="binding site" evidence="15">
    <location>
        <position position="1086"/>
    </location>
    <ligand>
        <name>Mg(2+)</name>
        <dbReference type="ChEBI" id="CHEBI:18420"/>
    </ligand>
</feature>
<organism evidence="20 21">
    <name type="scientific">Agaribacter flavus</name>
    <dbReference type="NCBI Taxonomy" id="1902781"/>
    <lineage>
        <taxon>Bacteria</taxon>
        <taxon>Pseudomonadati</taxon>
        <taxon>Pseudomonadota</taxon>
        <taxon>Gammaproteobacteria</taxon>
        <taxon>Alteromonadales</taxon>
        <taxon>Alteromonadaceae</taxon>
        <taxon>Agaribacter</taxon>
    </lineage>
</organism>
<evidence type="ECO:0000259" key="19">
    <source>
        <dbReference type="PROSITE" id="PS51217"/>
    </source>
</evidence>
<evidence type="ECO:0000256" key="16">
    <source>
        <dbReference type="PROSITE-ProRule" id="PRU00560"/>
    </source>
</evidence>
<dbReference type="NCBIfam" id="TIGR00609">
    <property type="entry name" value="recB"/>
    <property type="match status" value="1"/>
</dbReference>
<evidence type="ECO:0000256" key="2">
    <source>
        <dbReference type="ARBA" id="ARBA00022723"/>
    </source>
</evidence>
<keyword evidence="12 15" id="KW-0413">Isomerase</keyword>
<evidence type="ECO:0000256" key="14">
    <source>
        <dbReference type="ARBA" id="ARBA00048988"/>
    </source>
</evidence>
<dbReference type="HAMAP" id="MF_01485">
    <property type="entry name" value="RecB"/>
    <property type="match status" value="1"/>
</dbReference>
<feature type="active site" description="For nuclease activity" evidence="15">
    <location>
        <position position="1218"/>
    </location>
</feature>
<keyword evidence="3 15" id="KW-0547">Nucleotide-binding</keyword>
<feature type="region of interest" description="DNA-binding and helicase activity, interacts with RecC" evidence="15">
    <location>
        <begin position="1"/>
        <end position="994"/>
    </location>
</feature>
<feature type="binding site" evidence="15">
    <location>
        <position position="1218"/>
    </location>
    <ligand>
        <name>Mg(2+)</name>
        <dbReference type="ChEBI" id="CHEBI:18420"/>
    </ligand>
</feature>
<protein>
    <recommendedName>
        <fullName evidence="15">RecBCD enzyme subunit RecB</fullName>
        <ecNumber evidence="15">3.1.11.5</ecNumber>
        <ecNumber evidence="15">5.6.2.4</ecNumber>
    </recommendedName>
    <alternativeName>
        <fullName evidence="15">DNA 3'-5' helicase subunit RecB</fullName>
    </alternativeName>
    <alternativeName>
        <fullName evidence="15">Exonuclease V subunit RecB</fullName>
        <shortName evidence="15">ExoV subunit RecB</shortName>
    </alternativeName>
    <alternativeName>
        <fullName evidence="15">Helicase/nuclease RecBCD subunit RecB</fullName>
    </alternativeName>
</protein>
<proteinExistence type="inferred from homology"/>
<evidence type="ECO:0000256" key="3">
    <source>
        <dbReference type="ARBA" id="ARBA00022741"/>
    </source>
</evidence>
<dbReference type="Pfam" id="PF12705">
    <property type="entry name" value="PDDEXK_1"/>
    <property type="match status" value="1"/>
</dbReference>
<dbReference type="PANTHER" id="PTHR11070:SF23">
    <property type="entry name" value="RECBCD ENZYME SUBUNIT RECB"/>
    <property type="match status" value="1"/>
</dbReference>
<comment type="catalytic activity">
    <reaction evidence="14 15">
        <text>ATP + H2O = ADP + phosphate + H(+)</text>
        <dbReference type="Rhea" id="RHEA:13065"/>
        <dbReference type="ChEBI" id="CHEBI:15377"/>
        <dbReference type="ChEBI" id="CHEBI:15378"/>
        <dbReference type="ChEBI" id="CHEBI:30616"/>
        <dbReference type="ChEBI" id="CHEBI:43474"/>
        <dbReference type="ChEBI" id="CHEBI:456216"/>
        <dbReference type="EC" id="5.6.2.4"/>
    </reaction>
</comment>
<dbReference type="SUPFAM" id="SSF52980">
    <property type="entry name" value="Restriction endonuclease-like"/>
    <property type="match status" value="1"/>
</dbReference>
<comment type="miscellaneous">
    <text evidence="15">In the RecBCD complex, RecB has a slow 3'-5' helicase, an exonuclease activity and loads RecA onto ssDNA, RecD has a fast 5'-3' helicase activity, while RecC stimulates the ATPase and processivity of the RecB helicase and contributes to recognition of the Chi site.</text>
</comment>
<dbReference type="PROSITE" id="PS51198">
    <property type="entry name" value="UVRD_HELICASE_ATP_BIND"/>
    <property type="match status" value="1"/>
</dbReference>
<name>A0ABV7FLW1_9ALTE</name>
<dbReference type="Pfam" id="PF00580">
    <property type="entry name" value="UvrD-helicase"/>
    <property type="match status" value="1"/>
</dbReference>
<evidence type="ECO:0000256" key="10">
    <source>
        <dbReference type="ARBA" id="ARBA00023125"/>
    </source>
</evidence>
<comment type="similarity">
    <text evidence="15">Belongs to the helicase family. UvrD subfamily.</text>
</comment>
<dbReference type="EC" id="3.1.11.5" evidence="15"/>
<evidence type="ECO:0000256" key="8">
    <source>
        <dbReference type="ARBA" id="ARBA00022840"/>
    </source>
</evidence>
<keyword evidence="8 15" id="KW-0067">ATP-binding</keyword>
<evidence type="ECO:0000256" key="6">
    <source>
        <dbReference type="ARBA" id="ARBA00022806"/>
    </source>
</evidence>
<evidence type="ECO:0000313" key="21">
    <source>
        <dbReference type="Proteomes" id="UP001595478"/>
    </source>
</evidence>
<comment type="cofactor">
    <cofactor evidence="15">
        <name>Mg(2+)</name>
        <dbReference type="ChEBI" id="CHEBI:18420"/>
    </cofactor>
    <text evidence="15">Binds 1 Mg(2+) ion per subunit.</text>
</comment>
<dbReference type="InterPro" id="IPR038726">
    <property type="entry name" value="PDDEXK_AddAB-type"/>
</dbReference>
<keyword evidence="21" id="KW-1185">Reference proteome</keyword>
<dbReference type="GO" id="GO:0008854">
    <property type="term" value="F:exodeoxyribonuclease V activity"/>
    <property type="evidence" value="ECO:0007669"/>
    <property type="project" value="UniProtKB-EC"/>
</dbReference>
<comment type="function">
    <text evidence="15">A helicase/nuclease that prepares dsDNA breaks (DSB) for recombinational DNA repair. Binds to DSBs and unwinds DNA via a highly rapid and processive ATP-dependent bidirectional helicase activity. Unwinds dsDNA until it encounters a Chi (crossover hotspot instigator) sequence from the 3' direction. Cuts ssDNA a few nucleotides 3' to the Chi site. The properties and activities of the enzyme are changed at Chi. The Chi-altered holoenzyme produces a long 3'-ssDNA overhang and facilitates RecA-binding to the ssDNA for homologous DNA recombination and repair. Holoenzyme degrades any linearized DNA that is unable to undergo homologous recombination. In the holoenzyme this subunit contributes ATPase, 3'-5' helicase, exonuclease activity and loads RecA onto ssDNA.</text>
</comment>
<dbReference type="InterPro" id="IPR011335">
    <property type="entry name" value="Restrct_endonuc-II-like"/>
</dbReference>
<comment type="domain">
    <text evidence="15">The C-terminal domain has nuclease activity and interacts with RecD. It interacts with RecA, facilitating its loading onto ssDNA.</text>
</comment>
<feature type="domain" description="UvrD-like helicase ATP-binding" evidence="18">
    <location>
        <begin position="23"/>
        <end position="537"/>
    </location>
</feature>
<dbReference type="EC" id="5.6.2.4" evidence="15"/>
<dbReference type="RefSeq" id="WP_376918387.1">
    <property type="nucleotide sequence ID" value="NZ_JBHRSW010000004.1"/>
</dbReference>
<evidence type="ECO:0000313" key="20">
    <source>
        <dbReference type="EMBL" id="MFC3120246.1"/>
    </source>
</evidence>
<evidence type="ECO:0000259" key="18">
    <source>
        <dbReference type="PROSITE" id="PS51198"/>
    </source>
</evidence>
<keyword evidence="9 15" id="KW-0460">Magnesium</keyword>
<dbReference type="InterPro" id="IPR027417">
    <property type="entry name" value="P-loop_NTPase"/>
</dbReference>
<keyword evidence="7 15" id="KW-0269">Exonuclease</keyword>
<accession>A0ABV7FLW1</accession>
<evidence type="ECO:0000256" key="4">
    <source>
        <dbReference type="ARBA" id="ARBA00022763"/>
    </source>
</evidence>
<keyword evidence="4 15" id="KW-0227">DNA damage</keyword>
<evidence type="ECO:0000256" key="12">
    <source>
        <dbReference type="ARBA" id="ARBA00023235"/>
    </source>
</evidence>
<dbReference type="Proteomes" id="UP001595478">
    <property type="component" value="Unassembled WGS sequence"/>
</dbReference>
<comment type="domain">
    <text evidence="15">The N-terminal DNA-binding domain is a ssDNA-dependent ATPase and has ATP-dependent 3'-5' helicase function. This domain interacts with RecC.</text>
</comment>
<comment type="caution">
    <text evidence="20">The sequence shown here is derived from an EMBL/GenBank/DDBJ whole genome shotgun (WGS) entry which is preliminary data.</text>
</comment>
<dbReference type="InterPro" id="IPR000212">
    <property type="entry name" value="DNA_helicase_UvrD/REP"/>
</dbReference>
<evidence type="ECO:0000256" key="15">
    <source>
        <dbReference type="HAMAP-Rule" id="MF_01485"/>
    </source>
</evidence>
<dbReference type="Gene3D" id="3.90.320.10">
    <property type="match status" value="1"/>
</dbReference>
<feature type="compositionally biased region" description="Basic and acidic residues" evidence="17">
    <location>
        <begin position="1"/>
        <end position="11"/>
    </location>
</feature>
<comment type="subunit">
    <text evidence="15">Heterotrimer of RecB, RecC and RecD. All subunits contribute to DNA-binding. Interacts with RecA.</text>
</comment>
<keyword evidence="5 15" id="KW-0378">Hydrolase</keyword>
<feature type="binding site" evidence="15">
    <location>
        <position position="1205"/>
    </location>
    <ligand>
        <name>Mg(2+)</name>
        <dbReference type="ChEBI" id="CHEBI:18420"/>
    </ligand>
</feature>